<dbReference type="AlphaFoldDB" id="A0A9Q1C007"/>
<evidence type="ECO:0000256" key="2">
    <source>
        <dbReference type="SAM" id="SignalP"/>
    </source>
</evidence>
<keyword evidence="2" id="KW-0732">Signal</keyword>
<dbReference type="Proteomes" id="UP001152320">
    <property type="component" value="Chromosome 9"/>
</dbReference>
<feature type="chain" id="PRO_5040448142" evidence="2">
    <location>
        <begin position="23"/>
        <end position="111"/>
    </location>
</feature>
<sequence length="111" mass="12568">MRRVYTLSICICVLTLFATTMAFSGKRGFSWNRMDGEKFGDTYQGHPGQPQGNFAQDLRVTAEDETGGFLARLMKEKQRGLSGKSGSNQYEFTPLGSDDWYPPQNLLYRNI</sequence>
<comment type="caution">
    <text evidence="3">The sequence shown here is derived from an EMBL/GenBank/DDBJ whole genome shotgun (WGS) entry which is preliminary data.</text>
</comment>
<feature type="signal peptide" evidence="2">
    <location>
        <begin position="1"/>
        <end position="22"/>
    </location>
</feature>
<protein>
    <submittedName>
        <fullName evidence="3">Uncharacterized protein</fullName>
    </submittedName>
</protein>
<evidence type="ECO:0000256" key="1">
    <source>
        <dbReference type="SAM" id="MobiDB-lite"/>
    </source>
</evidence>
<keyword evidence="4" id="KW-1185">Reference proteome</keyword>
<organism evidence="3 4">
    <name type="scientific">Holothuria leucospilota</name>
    <name type="common">Black long sea cucumber</name>
    <name type="synonym">Mertensiothuria leucospilota</name>
    <dbReference type="NCBI Taxonomy" id="206669"/>
    <lineage>
        <taxon>Eukaryota</taxon>
        <taxon>Metazoa</taxon>
        <taxon>Echinodermata</taxon>
        <taxon>Eleutherozoa</taxon>
        <taxon>Echinozoa</taxon>
        <taxon>Holothuroidea</taxon>
        <taxon>Aspidochirotacea</taxon>
        <taxon>Aspidochirotida</taxon>
        <taxon>Holothuriidae</taxon>
        <taxon>Holothuria</taxon>
    </lineage>
</organism>
<evidence type="ECO:0000313" key="4">
    <source>
        <dbReference type="Proteomes" id="UP001152320"/>
    </source>
</evidence>
<feature type="region of interest" description="Disordered" evidence="1">
    <location>
        <begin position="78"/>
        <end position="98"/>
    </location>
</feature>
<evidence type="ECO:0000313" key="3">
    <source>
        <dbReference type="EMBL" id="KAJ8036086.1"/>
    </source>
</evidence>
<name>A0A9Q1C007_HOLLE</name>
<proteinExistence type="predicted"/>
<accession>A0A9Q1C007</accession>
<reference evidence="3" key="1">
    <citation type="submission" date="2021-10" db="EMBL/GenBank/DDBJ databases">
        <title>Tropical sea cucumber genome reveals ecological adaptation and Cuvierian tubules defense mechanism.</title>
        <authorList>
            <person name="Chen T."/>
        </authorList>
    </citation>
    <scope>NUCLEOTIDE SEQUENCE</scope>
    <source>
        <strain evidence="3">Nanhai2018</strain>
        <tissue evidence="3">Muscle</tissue>
    </source>
</reference>
<dbReference type="EMBL" id="JAIZAY010000009">
    <property type="protein sequence ID" value="KAJ8036086.1"/>
    <property type="molecule type" value="Genomic_DNA"/>
</dbReference>
<gene>
    <name evidence="3" type="ORF">HOLleu_19954</name>
</gene>